<protein>
    <submittedName>
        <fullName evidence="3">Uncharacterized protein</fullName>
    </submittedName>
</protein>
<feature type="compositionally biased region" description="Low complexity" evidence="1">
    <location>
        <begin position="65"/>
        <end position="77"/>
    </location>
</feature>
<keyword evidence="2" id="KW-0732">Signal</keyword>
<sequence length="266" mass="26848">MPLSRLTRRHRGAFAGALVSLLIAGAAHAAQTPDFSGAWRLDDRNSDSPDALTNALRIEARKEQASQQIAPASSSSSPTPPAGGHGGGRHGGGMGGGGMGGGGMGGGGMGGGGMGGGGMGGGGMGGGGHGGGHGHHGDGGDSKPASTSDKDPIATATYPMPPTLKTDSVLLVQQDEKTFQIRLNNGDQLTGKLDGVARQSLNGNAMVRGHIDNGQLTVNIRYADGTQLDQTWAVTPDGQQMVVVGAWKIPTLDQPVTFKRTYVGLH</sequence>
<evidence type="ECO:0000313" key="3">
    <source>
        <dbReference type="EMBL" id="QNK02439.1"/>
    </source>
</evidence>
<feature type="compositionally biased region" description="Gly residues" evidence="1">
    <location>
        <begin position="83"/>
        <end position="99"/>
    </location>
</feature>
<gene>
    <name evidence="3" type="ORF">H8F01_04655</name>
</gene>
<organism evidence="3 4">
    <name type="scientific">Dyella telluris</name>
    <dbReference type="NCBI Taxonomy" id="2763498"/>
    <lineage>
        <taxon>Bacteria</taxon>
        <taxon>Pseudomonadati</taxon>
        <taxon>Pseudomonadota</taxon>
        <taxon>Gammaproteobacteria</taxon>
        <taxon>Lysobacterales</taxon>
        <taxon>Rhodanobacteraceae</taxon>
        <taxon>Dyella</taxon>
    </lineage>
</organism>
<reference evidence="3 4" key="1">
    <citation type="submission" date="2020-08" db="EMBL/GenBank/DDBJ databases">
        <title>Dyella sp. G9 isolated from forest soil.</title>
        <authorList>
            <person name="Fu J."/>
            <person name="Qiu L."/>
        </authorList>
    </citation>
    <scope>NUCLEOTIDE SEQUENCE [LARGE SCALE GENOMIC DNA]</scope>
    <source>
        <strain evidence="3 4">G9</strain>
    </source>
</reference>
<evidence type="ECO:0000313" key="4">
    <source>
        <dbReference type="Proteomes" id="UP000515873"/>
    </source>
</evidence>
<name>A0A7G8Q6N1_9GAMM</name>
<dbReference type="AlphaFoldDB" id="A0A7G8Q6N1"/>
<proteinExistence type="predicted"/>
<dbReference type="Proteomes" id="UP000515873">
    <property type="component" value="Chromosome"/>
</dbReference>
<dbReference type="KEGG" id="dtl:H8F01_04655"/>
<feature type="chain" id="PRO_5028923414" evidence="2">
    <location>
        <begin position="30"/>
        <end position="266"/>
    </location>
</feature>
<feature type="region of interest" description="Disordered" evidence="1">
    <location>
        <begin position="61"/>
        <end position="99"/>
    </location>
</feature>
<accession>A0A7G8Q6N1</accession>
<feature type="region of interest" description="Disordered" evidence="1">
    <location>
        <begin position="124"/>
        <end position="163"/>
    </location>
</feature>
<dbReference type="RefSeq" id="WP_187057890.1">
    <property type="nucleotide sequence ID" value="NZ_CP060412.1"/>
</dbReference>
<feature type="signal peptide" evidence="2">
    <location>
        <begin position="1"/>
        <end position="29"/>
    </location>
</feature>
<evidence type="ECO:0000256" key="2">
    <source>
        <dbReference type="SAM" id="SignalP"/>
    </source>
</evidence>
<keyword evidence="4" id="KW-1185">Reference proteome</keyword>
<evidence type="ECO:0000256" key="1">
    <source>
        <dbReference type="SAM" id="MobiDB-lite"/>
    </source>
</evidence>
<dbReference type="EMBL" id="CP060412">
    <property type="protein sequence ID" value="QNK02439.1"/>
    <property type="molecule type" value="Genomic_DNA"/>
</dbReference>